<keyword evidence="2" id="KW-1185">Reference proteome</keyword>
<name>A0ACB7ZW69_9AGAM</name>
<dbReference type="Proteomes" id="UP000790377">
    <property type="component" value="Unassembled WGS sequence"/>
</dbReference>
<organism evidence="1 2">
    <name type="scientific">Hygrophoropsis aurantiaca</name>
    <dbReference type="NCBI Taxonomy" id="72124"/>
    <lineage>
        <taxon>Eukaryota</taxon>
        <taxon>Fungi</taxon>
        <taxon>Dikarya</taxon>
        <taxon>Basidiomycota</taxon>
        <taxon>Agaricomycotina</taxon>
        <taxon>Agaricomycetes</taxon>
        <taxon>Agaricomycetidae</taxon>
        <taxon>Boletales</taxon>
        <taxon>Coniophorineae</taxon>
        <taxon>Hygrophoropsidaceae</taxon>
        <taxon>Hygrophoropsis</taxon>
    </lineage>
</organism>
<sequence length="435" mass="49323">MSAEELQTLTPNSNQKIQPTDLPAGFQLPPLDQVRRDAAKLVEFIRNRDDAGSDVGVPGAINCCALLPNIFAWSYYAKVEETPDDLHEGCVFALRMFVRILQEGNEASIRTMIHTSLEDFAATRLATVLSAGHKLVDYLMLPEIDRPAEALSYLKMLVEDDIRTSTPTGALPWIRRPSLYLRYAEARALSGSTNTKTKIMLEGAIEGLMQIDSLLMVEIMLLKIHLAHVHRCQNIQTADAKENELYVIKFLRKNPDLIPPNYLKQALIRPGQPERHVLTALGGLAWFDDATKQTFKMQERVMNTCVTCGGCEPQKLLFRCGGCQYNWYCSKPCQVADWKTHKSSCRAWSAERKALEALRFSDPGEFQRKTDWMKWRAGPLGANHNALFHALGLRRDSSRGRTHIIFFNTIYTPDASRDMMHKFQIDFAGVYRILM</sequence>
<comment type="caution">
    <text evidence="1">The sequence shown here is derived from an EMBL/GenBank/DDBJ whole genome shotgun (WGS) entry which is preliminary data.</text>
</comment>
<gene>
    <name evidence="1" type="ORF">BJ138DRAFT_1118861</name>
</gene>
<evidence type="ECO:0000313" key="1">
    <source>
        <dbReference type="EMBL" id="KAH7905018.1"/>
    </source>
</evidence>
<protein>
    <submittedName>
        <fullName evidence="1">Uncharacterized protein</fullName>
    </submittedName>
</protein>
<evidence type="ECO:0000313" key="2">
    <source>
        <dbReference type="Proteomes" id="UP000790377"/>
    </source>
</evidence>
<accession>A0ACB7ZW69</accession>
<proteinExistence type="predicted"/>
<reference evidence="1" key="1">
    <citation type="journal article" date="2021" name="New Phytol.">
        <title>Evolutionary innovations through gain and loss of genes in the ectomycorrhizal Boletales.</title>
        <authorList>
            <person name="Wu G."/>
            <person name="Miyauchi S."/>
            <person name="Morin E."/>
            <person name="Kuo A."/>
            <person name="Drula E."/>
            <person name="Varga T."/>
            <person name="Kohler A."/>
            <person name="Feng B."/>
            <person name="Cao Y."/>
            <person name="Lipzen A."/>
            <person name="Daum C."/>
            <person name="Hundley H."/>
            <person name="Pangilinan J."/>
            <person name="Johnson J."/>
            <person name="Barry K."/>
            <person name="LaButti K."/>
            <person name="Ng V."/>
            <person name="Ahrendt S."/>
            <person name="Min B."/>
            <person name="Choi I.G."/>
            <person name="Park H."/>
            <person name="Plett J.M."/>
            <person name="Magnuson J."/>
            <person name="Spatafora J.W."/>
            <person name="Nagy L.G."/>
            <person name="Henrissat B."/>
            <person name="Grigoriev I.V."/>
            <person name="Yang Z.L."/>
            <person name="Xu J."/>
            <person name="Martin F.M."/>
        </authorList>
    </citation>
    <scope>NUCLEOTIDE SEQUENCE</scope>
    <source>
        <strain evidence="1">ATCC 28755</strain>
    </source>
</reference>
<dbReference type="EMBL" id="MU268295">
    <property type="protein sequence ID" value="KAH7905018.1"/>
    <property type="molecule type" value="Genomic_DNA"/>
</dbReference>